<sequence>MEVKKTLNKLEENLAKIKKEYHTRKGKRDQLLADKKDRKIKVESLTESIDTFEQTRILLQKTSKYAREQARQQIESLVTKALQYIFGPKFSFEIEIEEKRGRPHIDFYVVSSYEDRRLKNNPQTARGGGIVDVVSLALRIAILESYHPKVAGPIVLDEPAKHVSDEYLVNVAQFLKHVNQLFSRQVIIVTHKNHLSEIGDEAFRIELEKGISNLVTDFQP</sequence>
<dbReference type="Gene3D" id="3.40.50.300">
    <property type="entry name" value="P-loop containing nucleotide triphosphate hydrolases"/>
    <property type="match status" value="1"/>
</dbReference>
<evidence type="ECO:0000313" key="1">
    <source>
        <dbReference type="EMBL" id="SJZ31206.1"/>
    </source>
</evidence>
<organism evidence="1 2">
    <name type="scientific">Selenihalanaerobacter shriftii</name>
    <dbReference type="NCBI Taxonomy" id="142842"/>
    <lineage>
        <taxon>Bacteria</taxon>
        <taxon>Bacillati</taxon>
        <taxon>Bacillota</taxon>
        <taxon>Clostridia</taxon>
        <taxon>Halanaerobiales</taxon>
        <taxon>Halobacteroidaceae</taxon>
        <taxon>Selenihalanaerobacter</taxon>
    </lineage>
</organism>
<reference evidence="2" key="1">
    <citation type="submission" date="2017-02" db="EMBL/GenBank/DDBJ databases">
        <authorList>
            <person name="Varghese N."/>
            <person name="Submissions S."/>
        </authorList>
    </citation>
    <scope>NUCLEOTIDE SEQUENCE [LARGE SCALE GENOMIC DNA]</scope>
    <source>
        <strain evidence="2">ATCC BAA-73</strain>
    </source>
</reference>
<dbReference type="RefSeq" id="WP_078808709.1">
    <property type="nucleotide sequence ID" value="NZ_FUWM01000003.1"/>
</dbReference>
<gene>
    <name evidence="1" type="ORF">SAMN02745118_00178</name>
</gene>
<accession>A0A1T4JLZ3</accession>
<dbReference type="STRING" id="142842.SAMN02745118_00178"/>
<dbReference type="Proteomes" id="UP000190625">
    <property type="component" value="Unassembled WGS sequence"/>
</dbReference>
<name>A0A1T4JLZ3_9FIRM</name>
<keyword evidence="2" id="KW-1185">Reference proteome</keyword>
<dbReference type="AlphaFoldDB" id="A0A1T4JLZ3"/>
<dbReference type="OrthoDB" id="2380879at2"/>
<dbReference type="InterPro" id="IPR027417">
    <property type="entry name" value="P-loop_NTPase"/>
</dbReference>
<protein>
    <recommendedName>
        <fullName evidence="3">ATPase</fullName>
    </recommendedName>
</protein>
<evidence type="ECO:0000313" key="2">
    <source>
        <dbReference type="Proteomes" id="UP000190625"/>
    </source>
</evidence>
<proteinExistence type="predicted"/>
<dbReference type="SUPFAM" id="SSF52540">
    <property type="entry name" value="P-loop containing nucleoside triphosphate hydrolases"/>
    <property type="match status" value="1"/>
</dbReference>
<evidence type="ECO:0008006" key="3">
    <source>
        <dbReference type="Google" id="ProtNLM"/>
    </source>
</evidence>
<dbReference type="EMBL" id="FUWM01000003">
    <property type="protein sequence ID" value="SJZ31206.1"/>
    <property type="molecule type" value="Genomic_DNA"/>
</dbReference>